<feature type="compositionally biased region" description="Polar residues" evidence="1">
    <location>
        <begin position="1425"/>
        <end position="1437"/>
    </location>
</feature>
<keyword evidence="3" id="KW-1185">Reference proteome</keyword>
<feature type="compositionally biased region" description="Polar residues" evidence="1">
    <location>
        <begin position="1229"/>
        <end position="1238"/>
    </location>
</feature>
<feature type="compositionally biased region" description="Polar residues" evidence="1">
    <location>
        <begin position="852"/>
        <end position="862"/>
    </location>
</feature>
<sequence>MFSRRRAASSPASKQPPSAAASLAASQAFIRNQGSNAALSSAAAAAALRTHATIPTPVGDTITKRMARKGSTSSVGTGSQQAAGLRRHSSSGSMTERSFRTPSPNRSNPVAEAHHNAPPVPAVPNEVPSEGVVHRLASSLEPPFRGGSPAKRGGGQGASLDSGVMTPAGRGQGHTGRVMSLSQVPEADPENSPRSINFSRPISPQATSPSRSVASSRAGQSGWFVAPVVNSEQTFRETGKPRPKTSDGVSAQDLHVQQSVQNATDKQVSNKKAKISQEVEGARLATENMRAKSSGSNAQSTQAPAAQSTSYEPQSIDPKSPLAVYDPSTRTFIPKQQAMARFRELNQYDGEPLQQYVVEHAPPQRPDSPPQRPVSKEEPSPARHAHTPPHHVSPPRLESPTPQPRERSPSPDTQSAIEREQSPITQHVVERPPTPPSGSQTRADALLARQSSEDFSAADIQPTADANTSRKLESVPTDVSYELPESPSSPRVASNQEGPYPRLAKSVTQTPASTLSIGGRGGVRGERTDSLSPPRNAHFATVAVELANGIKHQPPPRSVSPAKSALKSSPSVSRRNSSPIANNGQSVGRGAPSETSDTMSEDGTKKKKKNVRVSFDEDPVIAGTSAYAEVDTPSLPTGLGTSRWSSAIQEQDLDDVMKPRPALPSFGSIRDRNRRHEDGDVPEKVTETVSSSLSTSVGSIGEPLVTSSDHAIAGIITQDFASKKSPSTSDLHVPSALEPLPPEVTSVEGTGYVSDSDQSDTRWVETAIQESSKAEPKFEPEAPLDELEPKTLTTPIEISTPQVPEVPSIAIQPASPGPVEKPEPKFQRPFVPGGWSDDEESETESNEEAHLSQDNATPTITLAPQDRLPVVQDQPDDSSDDSSSIYSDAYEDLSDDKDGGFASIDAVVESPIISPPSGLMSSRHADTGPAEALPKSSLSNEYSEYTRKENSPAASVLSQVQDISQKQIHKKVPNEQPLLVESVDTLVLPPPKPKQMRATTEGKAQVDPIPTTSKSVQVSQPKQPSAQPRKSAMKKLAPLPQKMTAPGTHIRKTMRGSTGSPAVAASETQMRKSMRTSEPVGAASRGQSGLAASRHSMPSIDTKPPKGTLQKKHIPAAVAARKVRPQTASGSVATKPVAPVPTYDSDSDASVSSFVRQRPRTSLVEGGRYTMRSSMRTGPSVGPAPTMKATPTMRPTSLPPATSPSPAFRKSMRPSPPPEPVKGGGLRSSKFSIRSLSPTGRFGGMRQSVDDTLSLPTQTSSPKRISAKIPTFGKSSKSKAPAMNALKPRFKSRFADSSDEDEDDRSRRFQSRFADSDSDNDFELPAGLAPVRGIPQKPGEEDRESTDLEDEESDNEPSPPVLAPKEVEKSEPPMTNGNANAGPGAFSTGSLRKSKHAPKLSSLESGKKSKSKRSFFGLGKKKTRSQPTEPDTQNMESTDIPLPSEQRNRPLTPIGEDKAIEAGIPSSRSPKLQRRSMPQWGRSTSDSWPLPQPPKIGEEARPQSSDGVLPKRASLGPTLSKQHSSTTSEAKNGVDPKTGKEVSFGRSGKKKKFQGLRRVFGLND</sequence>
<feature type="region of interest" description="Disordered" evidence="1">
    <location>
        <begin position="259"/>
        <end position="329"/>
    </location>
</feature>
<feature type="compositionally biased region" description="Basic residues" evidence="1">
    <location>
        <begin position="1408"/>
        <end position="1424"/>
    </location>
</feature>
<gene>
    <name evidence="2" type="ORF">K469DRAFT_302538</name>
</gene>
<dbReference type="Proteomes" id="UP000800200">
    <property type="component" value="Unassembled WGS sequence"/>
</dbReference>
<reference evidence="2" key="1">
    <citation type="journal article" date="2020" name="Stud. Mycol.">
        <title>101 Dothideomycetes genomes: a test case for predicting lifestyles and emergence of pathogens.</title>
        <authorList>
            <person name="Haridas S."/>
            <person name="Albert R."/>
            <person name="Binder M."/>
            <person name="Bloem J."/>
            <person name="Labutti K."/>
            <person name="Salamov A."/>
            <person name="Andreopoulos B."/>
            <person name="Baker S."/>
            <person name="Barry K."/>
            <person name="Bills G."/>
            <person name="Bluhm B."/>
            <person name="Cannon C."/>
            <person name="Castanera R."/>
            <person name="Culley D."/>
            <person name="Daum C."/>
            <person name="Ezra D."/>
            <person name="Gonzalez J."/>
            <person name="Henrissat B."/>
            <person name="Kuo A."/>
            <person name="Liang C."/>
            <person name="Lipzen A."/>
            <person name="Lutzoni F."/>
            <person name="Magnuson J."/>
            <person name="Mondo S."/>
            <person name="Nolan M."/>
            <person name="Ohm R."/>
            <person name="Pangilinan J."/>
            <person name="Park H.-J."/>
            <person name="Ramirez L."/>
            <person name="Alfaro M."/>
            <person name="Sun H."/>
            <person name="Tritt A."/>
            <person name="Yoshinaga Y."/>
            <person name="Zwiers L.-H."/>
            <person name="Turgeon B."/>
            <person name="Goodwin S."/>
            <person name="Spatafora J."/>
            <person name="Crous P."/>
            <person name="Grigoriev I."/>
        </authorList>
    </citation>
    <scope>NUCLEOTIDE SEQUENCE</scope>
    <source>
        <strain evidence="2">CBS 207.26</strain>
    </source>
</reference>
<accession>A0A6A6DJU8</accession>
<feature type="compositionally biased region" description="Polar residues" evidence="1">
    <location>
        <begin position="192"/>
        <end position="218"/>
    </location>
</feature>
<dbReference type="EMBL" id="ML994667">
    <property type="protein sequence ID" value="KAF2179395.1"/>
    <property type="molecule type" value="Genomic_DNA"/>
</dbReference>
<feature type="compositionally biased region" description="Acidic residues" evidence="1">
    <location>
        <begin position="836"/>
        <end position="846"/>
    </location>
</feature>
<organism evidence="2 3">
    <name type="scientific">Zopfia rhizophila CBS 207.26</name>
    <dbReference type="NCBI Taxonomy" id="1314779"/>
    <lineage>
        <taxon>Eukaryota</taxon>
        <taxon>Fungi</taxon>
        <taxon>Dikarya</taxon>
        <taxon>Ascomycota</taxon>
        <taxon>Pezizomycotina</taxon>
        <taxon>Dothideomycetes</taxon>
        <taxon>Dothideomycetes incertae sedis</taxon>
        <taxon>Zopfiaceae</taxon>
        <taxon>Zopfia</taxon>
    </lineage>
</organism>
<feature type="region of interest" description="Disordered" evidence="1">
    <location>
        <begin position="720"/>
        <end position="1564"/>
    </location>
</feature>
<feature type="compositionally biased region" description="Acidic residues" evidence="1">
    <location>
        <begin position="1341"/>
        <end position="1355"/>
    </location>
</feature>
<dbReference type="OrthoDB" id="5423926at2759"/>
<feature type="compositionally biased region" description="Polar residues" evidence="1">
    <location>
        <begin position="90"/>
        <end position="108"/>
    </location>
</feature>
<feature type="compositionally biased region" description="Polar residues" evidence="1">
    <location>
        <begin position="791"/>
        <end position="802"/>
    </location>
</feature>
<feature type="compositionally biased region" description="Polar residues" evidence="1">
    <location>
        <begin position="1517"/>
        <end position="1530"/>
    </location>
</feature>
<feature type="compositionally biased region" description="Polar residues" evidence="1">
    <location>
        <begin position="1250"/>
        <end position="1263"/>
    </location>
</feature>
<feature type="compositionally biased region" description="Polar residues" evidence="1">
    <location>
        <begin position="639"/>
        <end position="649"/>
    </location>
</feature>
<feature type="region of interest" description="Disordered" evidence="1">
    <location>
        <begin position="1"/>
        <end position="23"/>
    </location>
</feature>
<feature type="region of interest" description="Disordered" evidence="1">
    <location>
        <begin position="343"/>
        <end position="703"/>
    </location>
</feature>
<evidence type="ECO:0000256" key="1">
    <source>
        <dbReference type="SAM" id="MobiDB-lite"/>
    </source>
</evidence>
<feature type="compositionally biased region" description="Polar residues" evidence="1">
    <location>
        <begin position="486"/>
        <end position="497"/>
    </location>
</feature>
<feature type="compositionally biased region" description="Polar residues" evidence="1">
    <location>
        <begin position="1010"/>
        <end position="1028"/>
    </location>
</feature>
<feature type="compositionally biased region" description="Polar residues" evidence="1">
    <location>
        <begin position="506"/>
        <end position="516"/>
    </location>
</feature>
<feature type="region of interest" description="Disordered" evidence="1">
    <location>
        <begin position="50"/>
        <end position="127"/>
    </location>
</feature>
<feature type="compositionally biased region" description="Basic and acidic residues" evidence="1">
    <location>
        <begin position="669"/>
        <end position="686"/>
    </location>
</feature>
<feature type="compositionally biased region" description="Low complexity" evidence="1">
    <location>
        <begin position="559"/>
        <end position="579"/>
    </location>
</feature>
<evidence type="ECO:0000313" key="3">
    <source>
        <dbReference type="Proteomes" id="UP000800200"/>
    </source>
</evidence>
<feature type="compositionally biased region" description="Low complexity" evidence="1">
    <location>
        <begin position="70"/>
        <end position="79"/>
    </location>
</feature>
<feature type="compositionally biased region" description="Low complexity" evidence="1">
    <location>
        <begin position="687"/>
        <end position="699"/>
    </location>
</feature>
<feature type="compositionally biased region" description="Low complexity" evidence="1">
    <location>
        <begin position="296"/>
        <end position="310"/>
    </location>
</feature>
<name>A0A6A6DJU8_9PEZI</name>
<evidence type="ECO:0000313" key="2">
    <source>
        <dbReference type="EMBL" id="KAF2179395.1"/>
    </source>
</evidence>
<feature type="compositionally biased region" description="Pro residues" evidence="1">
    <location>
        <begin position="363"/>
        <end position="372"/>
    </location>
</feature>
<feature type="compositionally biased region" description="Low complexity" evidence="1">
    <location>
        <begin position="8"/>
        <end position="23"/>
    </location>
</feature>
<feature type="region of interest" description="Disordered" evidence="1">
    <location>
        <begin position="139"/>
        <end position="218"/>
    </location>
</feature>
<proteinExistence type="predicted"/>
<protein>
    <submittedName>
        <fullName evidence="2">Uncharacterized protein</fullName>
    </submittedName>
</protein>
<feature type="compositionally biased region" description="Polar residues" evidence="1">
    <location>
        <begin position="952"/>
        <end position="966"/>
    </location>
</feature>